<organism evidence="3 4">
    <name type="scientific">Vibrio mangrovi</name>
    <dbReference type="NCBI Taxonomy" id="474394"/>
    <lineage>
        <taxon>Bacteria</taxon>
        <taxon>Pseudomonadati</taxon>
        <taxon>Pseudomonadota</taxon>
        <taxon>Gammaproteobacteria</taxon>
        <taxon>Vibrionales</taxon>
        <taxon>Vibrionaceae</taxon>
        <taxon>Vibrio</taxon>
    </lineage>
</organism>
<evidence type="ECO:0000256" key="1">
    <source>
        <dbReference type="SAM" id="SignalP"/>
    </source>
</evidence>
<keyword evidence="5" id="KW-1185">Reference proteome</keyword>
<keyword evidence="1" id="KW-0732">Signal</keyword>
<evidence type="ECO:0000313" key="4">
    <source>
        <dbReference type="Proteomes" id="UP000196125"/>
    </source>
</evidence>
<feature type="signal peptide" evidence="1">
    <location>
        <begin position="1"/>
        <end position="25"/>
    </location>
</feature>
<accession>A0A1Y6J1G6</accession>
<name>A0A1Y6J1G6_9VIBR</name>
<dbReference type="EMBL" id="JAWRCO010000002">
    <property type="protein sequence ID" value="MDW6005397.1"/>
    <property type="molecule type" value="Genomic_DNA"/>
</dbReference>
<proteinExistence type="predicted"/>
<reference evidence="2 5" key="2">
    <citation type="submission" date="2023-11" db="EMBL/GenBank/DDBJ databases">
        <title>Plant-associative lifestyle of Vibrio porteresiae and its evolutionary dynamics.</title>
        <authorList>
            <person name="Rameshkumar N."/>
            <person name="Kirti K."/>
        </authorList>
    </citation>
    <scope>NUCLEOTIDE SEQUENCE [LARGE SCALE GENOMIC DNA]</scope>
    <source>
        <strain evidence="2 5">MSSRF38</strain>
    </source>
</reference>
<sequence>MKLKSLFTVPLILLLSACVVLPETAKEQDYAQTCEMSTRKLQLTIVKDDVGVCHSIHSKEELLACLTVGGVISSASLIISGSIVVVGNTIHWLEYQTTCSESDSESEQELSRQINTP</sequence>
<dbReference type="AlphaFoldDB" id="A0A1Y6J1G6"/>
<evidence type="ECO:0000313" key="5">
    <source>
        <dbReference type="Proteomes" id="UP001283366"/>
    </source>
</evidence>
<dbReference type="EMBL" id="FXXI01000008">
    <property type="protein sequence ID" value="SMS02163.1"/>
    <property type="molecule type" value="Genomic_DNA"/>
</dbReference>
<dbReference type="PROSITE" id="PS51257">
    <property type="entry name" value="PROKAR_LIPOPROTEIN"/>
    <property type="match status" value="1"/>
</dbReference>
<dbReference type="Proteomes" id="UP000196125">
    <property type="component" value="Unassembled WGS sequence"/>
</dbReference>
<dbReference type="RefSeq" id="WP_087482184.1">
    <property type="nucleotide sequence ID" value="NZ_AP024884.1"/>
</dbReference>
<evidence type="ECO:0000313" key="3">
    <source>
        <dbReference type="EMBL" id="SMS02163.1"/>
    </source>
</evidence>
<dbReference type="Proteomes" id="UP001283366">
    <property type="component" value="Unassembled WGS sequence"/>
</dbReference>
<evidence type="ECO:0008006" key="6">
    <source>
        <dbReference type="Google" id="ProtNLM"/>
    </source>
</evidence>
<gene>
    <name evidence="2" type="ORF">SBX37_21235</name>
    <name evidence="3" type="ORF">VIM7927_03481</name>
</gene>
<feature type="chain" id="PRO_5012622125" description="Lipoprotein" evidence="1">
    <location>
        <begin position="26"/>
        <end position="117"/>
    </location>
</feature>
<evidence type="ECO:0000313" key="2">
    <source>
        <dbReference type="EMBL" id="MDW6005397.1"/>
    </source>
</evidence>
<reference evidence="3 4" key="1">
    <citation type="submission" date="2017-05" db="EMBL/GenBank/DDBJ databases">
        <authorList>
            <person name="Song R."/>
            <person name="Chenine A.L."/>
            <person name="Ruprecht R.M."/>
        </authorList>
    </citation>
    <scope>NUCLEOTIDE SEQUENCE [LARGE SCALE GENOMIC DNA]</scope>
    <source>
        <strain evidence="3 4">CECT 7927</strain>
    </source>
</reference>
<protein>
    <recommendedName>
        <fullName evidence="6">Lipoprotein</fullName>
    </recommendedName>
</protein>